<reference evidence="1" key="1">
    <citation type="submission" date="2020-12" db="EMBL/GenBank/DDBJ databases">
        <title>Metabolic potential, ecology and presence of endohyphal bacteria is reflected in genomic diversity of Mucoromycotina.</title>
        <authorList>
            <person name="Muszewska A."/>
            <person name="Okrasinska A."/>
            <person name="Steczkiewicz K."/>
            <person name="Drgas O."/>
            <person name="Orlowska M."/>
            <person name="Perlinska-Lenart U."/>
            <person name="Aleksandrzak-Piekarczyk T."/>
            <person name="Szatraj K."/>
            <person name="Zielenkiewicz U."/>
            <person name="Pilsyk S."/>
            <person name="Malc E."/>
            <person name="Mieczkowski P."/>
            <person name="Kruszewska J.S."/>
            <person name="Biernat P."/>
            <person name="Pawlowska J."/>
        </authorList>
    </citation>
    <scope>NUCLEOTIDE SEQUENCE</scope>
    <source>
        <strain evidence="1">WA0000017839</strain>
    </source>
</reference>
<sequence length="114" mass="12676">MRGAFFASGYDAYFVHSFDFGRMKIAFPGVMIVEINLSANVCVFPNLENLPADTPADIVQAVNDPNGLLQVYKRLKPRGSMFDLDITGVVASFGDAFNPNTHPVEAVFRQYHQF</sequence>
<gene>
    <name evidence="1" type="ORF">INT47_000817</name>
</gene>
<name>A0A8H7RR00_9FUNG</name>
<dbReference type="EMBL" id="JAEPRD010000001">
    <property type="protein sequence ID" value="KAG2214261.1"/>
    <property type="molecule type" value="Genomic_DNA"/>
</dbReference>
<dbReference type="AlphaFoldDB" id="A0A8H7RR00"/>
<comment type="caution">
    <text evidence="1">The sequence shown here is derived from an EMBL/GenBank/DDBJ whole genome shotgun (WGS) entry which is preliminary data.</text>
</comment>
<keyword evidence="2" id="KW-1185">Reference proteome</keyword>
<organism evidence="1 2">
    <name type="scientific">Mucor saturninus</name>
    <dbReference type="NCBI Taxonomy" id="64648"/>
    <lineage>
        <taxon>Eukaryota</taxon>
        <taxon>Fungi</taxon>
        <taxon>Fungi incertae sedis</taxon>
        <taxon>Mucoromycota</taxon>
        <taxon>Mucoromycotina</taxon>
        <taxon>Mucoromycetes</taxon>
        <taxon>Mucorales</taxon>
        <taxon>Mucorineae</taxon>
        <taxon>Mucoraceae</taxon>
        <taxon>Mucor</taxon>
    </lineage>
</organism>
<proteinExistence type="predicted"/>
<protein>
    <submittedName>
        <fullName evidence="1">Uncharacterized protein</fullName>
    </submittedName>
</protein>
<accession>A0A8H7RR00</accession>
<dbReference type="Proteomes" id="UP000603453">
    <property type="component" value="Unassembled WGS sequence"/>
</dbReference>
<evidence type="ECO:0000313" key="2">
    <source>
        <dbReference type="Proteomes" id="UP000603453"/>
    </source>
</evidence>
<evidence type="ECO:0000313" key="1">
    <source>
        <dbReference type="EMBL" id="KAG2214261.1"/>
    </source>
</evidence>